<accession>Q9YW71</accession>
<dbReference type="Pfam" id="PF10553">
    <property type="entry name" value="MSV199"/>
    <property type="match status" value="1"/>
</dbReference>
<reference evidence="3 4" key="1">
    <citation type="journal article" date="1999" name="J. Virol.">
        <title>The genome of Melanoplus sanguinipes entomopoxvirus.</title>
        <authorList>
            <person name="Afonso C.L."/>
            <person name="Tulman E.R."/>
            <person name="Lu Z."/>
            <person name="Oma E."/>
            <person name="Kutish G.F."/>
            <person name="Rock D.L."/>
        </authorList>
    </citation>
    <scope>NUCLEOTIDE SEQUENCE [LARGE SCALE GENOMIC DNA]</scope>
    <source>
        <strain evidence="3">Tucson</strain>
    </source>
</reference>
<dbReference type="PIR" id="T28182">
    <property type="entry name" value="T28182"/>
</dbReference>
<name>Q9YW71_MSEPV</name>
<feature type="domain" description="Bacteriophage T5 Orf172 DNA-binding" evidence="1">
    <location>
        <begin position="57"/>
        <end position="136"/>
    </location>
</feature>
<evidence type="ECO:0000259" key="1">
    <source>
        <dbReference type="Pfam" id="PF10544"/>
    </source>
</evidence>
<dbReference type="RefSeq" id="NP_048092.1">
    <property type="nucleotide sequence ID" value="NC_001993.1"/>
</dbReference>
<evidence type="ECO:0000313" key="4">
    <source>
        <dbReference type="Proteomes" id="UP000172353"/>
    </source>
</evidence>
<sequence>MMNIFEFIHHNNYNINLGIWFNDFWLNLLNKSEIVITLNTLQFLHYGLKCDLAIKSGYMYIATNLIYKEKNIYKIGYTNDVVGKLVKMNSNRLKFEQFYYVKIYKVNNIFSIQNYIYKKLYPYILNYPYLNCDLNVITNAMENIDKSLLSNNLYTEYQNLKDNFETILTTNRIKFKKLKYHEMSDENREMLNSEVIKLSMSELANTTWCILKTSDFKNLILQINTLPVEEIREYYLLIEKILLNYIKYSLTTIDKSISKK</sequence>
<gene>
    <name evidence="3" type="primary">MSV021</name>
</gene>
<dbReference type="KEGG" id="vg:1449845"/>
<dbReference type="Proteomes" id="UP000172353">
    <property type="component" value="Segment"/>
</dbReference>
<organismHost>
    <name type="scientific">Melanoplus sanguinipes</name>
    <name type="common">Migratory grasshopper</name>
    <dbReference type="NCBI Taxonomy" id="65742"/>
</organismHost>
<dbReference type="Pfam" id="PF10544">
    <property type="entry name" value="T5orf172"/>
    <property type="match status" value="1"/>
</dbReference>
<proteinExistence type="predicted"/>
<feature type="domain" description="MSV199" evidence="2">
    <location>
        <begin position="139"/>
        <end position="242"/>
    </location>
</feature>
<dbReference type="GeneID" id="1449845"/>
<evidence type="ECO:0000313" key="3">
    <source>
        <dbReference type="EMBL" id="AAC97850.1"/>
    </source>
</evidence>
<dbReference type="OrthoDB" id="5801at10239"/>
<organism evidence="3 4">
    <name type="scientific">Melanoplus sanguinipes entomopoxvirus</name>
    <name type="common">MsEPV</name>
    <dbReference type="NCBI Taxonomy" id="83191"/>
    <lineage>
        <taxon>Viruses</taxon>
        <taxon>Varidnaviria</taxon>
        <taxon>Bamfordvirae</taxon>
        <taxon>Nucleocytoviricota</taxon>
        <taxon>Pokkesviricetes</taxon>
        <taxon>Chitovirales</taxon>
        <taxon>Poxviridae</taxon>
        <taxon>Entomopoxvirinae</taxon>
        <taxon>Deltaentomopoxvirus</taxon>
        <taxon>Deltaentomopoxvirus msanguinipes</taxon>
    </lineage>
</organism>
<dbReference type="InterPro" id="IPR018879">
    <property type="entry name" value="MSV199_dom"/>
</dbReference>
<protein>
    <submittedName>
        <fullName evidence="3">ORF MSV021 MTG motif gene family protein</fullName>
    </submittedName>
</protein>
<dbReference type="InterPro" id="IPR018306">
    <property type="entry name" value="Phage_T5_Orf172_DNA-bd"/>
</dbReference>
<dbReference type="EMBL" id="AF063866">
    <property type="protein sequence ID" value="AAC97850.1"/>
    <property type="molecule type" value="Genomic_DNA"/>
</dbReference>
<evidence type="ECO:0000259" key="2">
    <source>
        <dbReference type="Pfam" id="PF10553"/>
    </source>
</evidence>
<keyword evidence="4" id="KW-1185">Reference proteome</keyword>